<dbReference type="EMBL" id="CABFVH010000057">
    <property type="protein sequence ID" value="VUF15487.1"/>
    <property type="molecule type" value="Genomic_DNA"/>
</dbReference>
<protein>
    <submittedName>
        <fullName evidence="2">Uncharacterized protein</fullName>
    </submittedName>
</protein>
<gene>
    <name evidence="1" type="ORF">IFDJLNFL_3476</name>
    <name evidence="2" type="ORF">MTDSW087_05227</name>
</gene>
<dbReference type="AlphaFoldDB" id="A0A564G598"/>
<reference evidence="2 3" key="1">
    <citation type="submission" date="2019-06" db="EMBL/GenBank/DDBJ databases">
        <authorList>
            <person name="Rodrigo-Torres L."/>
            <person name="Arahal R. D."/>
            <person name="Lucena T."/>
        </authorList>
    </citation>
    <scope>NUCLEOTIDE SEQUENCE [LARGE SCALE GENOMIC DNA]</scope>
    <source>
        <strain evidence="2 3">SW08-7</strain>
    </source>
</reference>
<sequence length="63" mass="6923">MSLLPPERVAFIGFVAPREPYSSADEQRIIDLYVRAGLIPQARAPRAEAIRDPGFSEALAAVR</sequence>
<organism evidence="2 3">
    <name type="scientific">Methylobacterium dankookense</name>
    <dbReference type="NCBI Taxonomy" id="560405"/>
    <lineage>
        <taxon>Bacteria</taxon>
        <taxon>Pseudomonadati</taxon>
        <taxon>Pseudomonadota</taxon>
        <taxon>Alphaproteobacteria</taxon>
        <taxon>Hyphomicrobiales</taxon>
        <taxon>Methylobacteriaceae</taxon>
        <taxon>Methylobacterium</taxon>
    </lineage>
</organism>
<evidence type="ECO:0000313" key="3">
    <source>
        <dbReference type="Proteomes" id="UP000401717"/>
    </source>
</evidence>
<evidence type="ECO:0000313" key="2">
    <source>
        <dbReference type="EMBL" id="VUF15487.1"/>
    </source>
</evidence>
<evidence type="ECO:0000313" key="4">
    <source>
        <dbReference type="Proteomes" id="UP001055303"/>
    </source>
</evidence>
<reference evidence="1" key="3">
    <citation type="submission" date="2021-08" db="EMBL/GenBank/DDBJ databases">
        <authorList>
            <person name="Tani A."/>
            <person name="Ola A."/>
            <person name="Ogura Y."/>
            <person name="Katsura K."/>
            <person name="Hayashi T."/>
        </authorList>
    </citation>
    <scope>NUCLEOTIDE SEQUENCE</scope>
    <source>
        <strain evidence="1">DSM 22415</strain>
    </source>
</reference>
<reference evidence="1" key="2">
    <citation type="journal article" date="2021" name="Front. Microbiol.">
        <title>Comprehensive Comparative Genomics and Phenotyping of Methylobacterium Species.</title>
        <authorList>
            <person name="Alessa O."/>
            <person name="Ogura Y."/>
            <person name="Fujitani Y."/>
            <person name="Takami H."/>
            <person name="Hayashi T."/>
            <person name="Sahin N."/>
            <person name="Tani A."/>
        </authorList>
    </citation>
    <scope>NUCLEOTIDE SEQUENCE</scope>
    <source>
        <strain evidence="1">DSM 22415</strain>
    </source>
</reference>
<evidence type="ECO:0000313" key="1">
    <source>
        <dbReference type="EMBL" id="GJD57573.1"/>
    </source>
</evidence>
<keyword evidence="4" id="KW-1185">Reference proteome</keyword>
<dbReference type="Proteomes" id="UP000401717">
    <property type="component" value="Unassembled WGS sequence"/>
</dbReference>
<dbReference type="EMBL" id="BPQI01000108">
    <property type="protein sequence ID" value="GJD57573.1"/>
    <property type="molecule type" value="Genomic_DNA"/>
</dbReference>
<proteinExistence type="predicted"/>
<name>A0A564G598_9HYPH</name>
<dbReference type="Proteomes" id="UP001055303">
    <property type="component" value="Unassembled WGS sequence"/>
</dbReference>
<accession>A0A564G598</accession>